<keyword evidence="1" id="KW-0812">Transmembrane</keyword>
<name>A0A848L5M6_9BACT</name>
<dbReference type="RefSeq" id="WP_169343290.1">
    <property type="nucleotide sequence ID" value="NZ_JABBJJ010000011.1"/>
</dbReference>
<dbReference type="EMBL" id="JABBJJ010000011">
    <property type="protein sequence ID" value="NMO14009.1"/>
    <property type="molecule type" value="Genomic_DNA"/>
</dbReference>
<dbReference type="AlphaFoldDB" id="A0A848L5M6"/>
<comment type="caution">
    <text evidence="2">The sequence shown here is derived from an EMBL/GenBank/DDBJ whole genome shotgun (WGS) entry which is preliminary data.</text>
</comment>
<dbReference type="Proteomes" id="UP000518300">
    <property type="component" value="Unassembled WGS sequence"/>
</dbReference>
<feature type="transmembrane region" description="Helical" evidence="1">
    <location>
        <begin position="353"/>
        <end position="371"/>
    </location>
</feature>
<keyword evidence="1" id="KW-1133">Transmembrane helix</keyword>
<sequence>MDAAVPLLFDKAHFLCYRTFDIAEEIDLERARKALTEDSRRLKLSRENSQYLQLPNPPLAYELGRRPLALKDGPVTVDATARLFDHGAASIILRVPVVPGTSFEHLTRVADELYDSQALEDLALELVEGVRRTIAPAVQAPHLWDQNESYTVIFAESIRGNPSAEQLLAHADIARLLLGENGSVPLSADEIESVTKTRFSYTVNDLVVIDWNSAFVYEPSGSRDIPDLLEIANAQLLEFRYYDERLDSHIARIHDEVQAKRHGWIRLFRSPYRNLTRQTLGTLVDLNEFIERVENSLKIIGDFYLAKVYEGAVRRMRIPAWQDSVTRKQQLLAQTYGLLKGDVDIDRSHTLEAIIILLIVLEIFFAFFRVFEH</sequence>
<keyword evidence="3" id="KW-1185">Reference proteome</keyword>
<evidence type="ECO:0000313" key="3">
    <source>
        <dbReference type="Proteomes" id="UP000518300"/>
    </source>
</evidence>
<accession>A0A848L5M6</accession>
<protein>
    <recommendedName>
        <fullName evidence="4">DUF155 domain-containing protein</fullName>
    </recommendedName>
</protein>
<evidence type="ECO:0000256" key="1">
    <source>
        <dbReference type="SAM" id="Phobius"/>
    </source>
</evidence>
<reference evidence="2 3" key="1">
    <citation type="submission" date="2020-04" db="EMBL/GenBank/DDBJ databases">
        <title>Draft genome of Pyxidicoccus fallax type strain.</title>
        <authorList>
            <person name="Whitworth D.E."/>
        </authorList>
    </citation>
    <scope>NUCLEOTIDE SEQUENCE [LARGE SCALE GENOMIC DNA]</scope>
    <source>
        <strain evidence="2 3">DSM 14698</strain>
    </source>
</reference>
<evidence type="ECO:0000313" key="2">
    <source>
        <dbReference type="EMBL" id="NMO14009.1"/>
    </source>
</evidence>
<evidence type="ECO:0008006" key="4">
    <source>
        <dbReference type="Google" id="ProtNLM"/>
    </source>
</evidence>
<gene>
    <name evidence="2" type="ORF">HG543_03930</name>
</gene>
<organism evidence="2 3">
    <name type="scientific">Pyxidicoccus fallax</name>
    <dbReference type="NCBI Taxonomy" id="394095"/>
    <lineage>
        <taxon>Bacteria</taxon>
        <taxon>Pseudomonadati</taxon>
        <taxon>Myxococcota</taxon>
        <taxon>Myxococcia</taxon>
        <taxon>Myxococcales</taxon>
        <taxon>Cystobacterineae</taxon>
        <taxon>Myxococcaceae</taxon>
        <taxon>Pyxidicoccus</taxon>
    </lineage>
</organism>
<keyword evidence="1" id="KW-0472">Membrane</keyword>
<proteinExistence type="predicted"/>